<dbReference type="VEuPathDB" id="FungiDB:LEMA_P042560.1"/>
<sequence>MARLSYQQSIRFINSRLVELPISSSPRERHKDYPTPKNQECSSHSSNLVHVSASSTVYSSVEINWWCMCATLTVSRSMDTYSRPMSTHSPFDPASAAIEMLFWPLEILWGHH</sequence>
<feature type="compositionally biased region" description="Polar residues" evidence="1">
    <location>
        <begin position="36"/>
        <end position="45"/>
    </location>
</feature>
<gene>
    <name evidence="2" type="ORF">LEMA_P042560.1</name>
</gene>
<evidence type="ECO:0000313" key="3">
    <source>
        <dbReference type="Proteomes" id="UP000002668"/>
    </source>
</evidence>
<evidence type="ECO:0000313" key="2">
    <source>
        <dbReference type="EMBL" id="CBX93355.1"/>
    </source>
</evidence>
<organism evidence="3">
    <name type="scientific">Leptosphaeria maculans (strain JN3 / isolate v23.1.3 / race Av1-4-5-6-7-8)</name>
    <name type="common">Blackleg fungus</name>
    <name type="synonym">Phoma lingam</name>
    <dbReference type="NCBI Taxonomy" id="985895"/>
    <lineage>
        <taxon>Eukaryota</taxon>
        <taxon>Fungi</taxon>
        <taxon>Dikarya</taxon>
        <taxon>Ascomycota</taxon>
        <taxon>Pezizomycotina</taxon>
        <taxon>Dothideomycetes</taxon>
        <taxon>Pleosporomycetidae</taxon>
        <taxon>Pleosporales</taxon>
        <taxon>Pleosporineae</taxon>
        <taxon>Leptosphaeriaceae</taxon>
        <taxon>Plenodomus</taxon>
        <taxon>Plenodomus lingam/Leptosphaeria maculans species complex</taxon>
    </lineage>
</organism>
<dbReference type="EMBL" id="FP929105">
    <property type="protein sequence ID" value="CBX93355.1"/>
    <property type="molecule type" value="Genomic_DNA"/>
</dbReference>
<name>E4ZNY6_LEPMJ</name>
<proteinExistence type="predicted"/>
<reference evidence="3" key="1">
    <citation type="journal article" date="2011" name="Nat. Commun.">
        <title>Effector diversification within compartments of the Leptosphaeria maculans genome affected by Repeat-Induced Point mutations.</title>
        <authorList>
            <person name="Rouxel T."/>
            <person name="Grandaubert J."/>
            <person name="Hane J.K."/>
            <person name="Hoede C."/>
            <person name="van de Wouw A.P."/>
            <person name="Couloux A."/>
            <person name="Dominguez V."/>
            <person name="Anthouard V."/>
            <person name="Bally P."/>
            <person name="Bourras S."/>
            <person name="Cozijnsen A.J."/>
            <person name="Ciuffetti L.M."/>
            <person name="Degrave A."/>
            <person name="Dilmaghani A."/>
            <person name="Duret L."/>
            <person name="Fudal I."/>
            <person name="Goodwin S.B."/>
            <person name="Gout L."/>
            <person name="Glaser N."/>
            <person name="Linglin J."/>
            <person name="Kema G.H.J."/>
            <person name="Lapalu N."/>
            <person name="Lawrence C.B."/>
            <person name="May K."/>
            <person name="Meyer M."/>
            <person name="Ollivier B."/>
            <person name="Poulain J."/>
            <person name="Schoch C.L."/>
            <person name="Simon A."/>
            <person name="Spatafora J.W."/>
            <person name="Stachowiak A."/>
            <person name="Turgeon B.G."/>
            <person name="Tyler B.M."/>
            <person name="Vincent D."/>
            <person name="Weissenbach J."/>
            <person name="Amselem J."/>
            <person name="Quesneville H."/>
            <person name="Oliver R.P."/>
            <person name="Wincker P."/>
            <person name="Balesdent M.-H."/>
            <person name="Howlett B.J."/>
        </authorList>
    </citation>
    <scope>NUCLEOTIDE SEQUENCE [LARGE SCALE GENOMIC DNA]</scope>
    <source>
        <strain evidence="3">JN3 / isolate v23.1.3 / race Av1-4-5-6-7-8</strain>
    </source>
</reference>
<accession>E4ZNY6</accession>
<dbReference type="Proteomes" id="UP000002668">
    <property type="component" value="Genome"/>
</dbReference>
<dbReference type="HOGENOM" id="CLU_2146317_0_0_1"/>
<protein>
    <submittedName>
        <fullName evidence="2">Predicted protein</fullName>
    </submittedName>
</protein>
<feature type="region of interest" description="Disordered" evidence="1">
    <location>
        <begin position="23"/>
        <end position="45"/>
    </location>
</feature>
<evidence type="ECO:0000256" key="1">
    <source>
        <dbReference type="SAM" id="MobiDB-lite"/>
    </source>
</evidence>
<dbReference type="InParanoid" id="E4ZNY6"/>
<keyword evidence="3" id="KW-1185">Reference proteome</keyword>
<dbReference type="AlphaFoldDB" id="E4ZNY6"/>